<sequence>MRFSTVVATSLAFLSSAVVSKDVACLVDGQSVAVVDLDTGVCPFTIPSGLPAPLFTYTADDDYDALFYYSIVESTRYFTDIVNAGNIISIPARLLYGKSGAPLYQVQAQEEPASNSTGAIRKRLMKGKDLMPTPFNKRDAQSLADSLESKDGTFIANSAFEVVDITESSSSSGAAGETGVETIRSTTVLTETVDCSTTTGTTTLPNGETSTFTSSSPILSTVTADVTSVITITSCHEDLCHKTTVEATLSATTKTVSGIETIYTTYCPLTSVETPESTKIITTTDHEGKPSTVTAVPVLTTETVGGTVTEYVTYCPLSSSAGGAAPSSVPVATTTYTSEGTVVTSTIYGTTEATTAPSSVPVATTTYSSEGTVVTSTVYGTTEKSTGEATAAPSSVPVGTTTYTSGGSAVTSVIYETVAGESTTAAGEGENTTVAAQSTTAAGEGENTGVAETQTTVAGQSTTPAEGETATGAVTTYEGAAASNGATYLALALIPLAYFI</sequence>
<gene>
    <name evidence="7" type="ORF">CORT_0C02510</name>
</gene>
<evidence type="ECO:0000313" key="8">
    <source>
        <dbReference type="Proteomes" id="UP000005018"/>
    </source>
</evidence>
<keyword evidence="3" id="KW-0964">Secreted</keyword>
<keyword evidence="4 6" id="KW-0732">Signal</keyword>
<keyword evidence="8" id="KW-1185">Reference proteome</keyword>
<dbReference type="Pfam" id="PF13928">
    <property type="entry name" value="Flocculin_t3"/>
    <property type="match status" value="2"/>
</dbReference>
<accession>H8X2S9</accession>
<evidence type="ECO:0000256" key="4">
    <source>
        <dbReference type="ARBA" id="ARBA00022729"/>
    </source>
</evidence>
<dbReference type="eggNOG" id="KOG1216">
    <property type="taxonomic scope" value="Eukaryota"/>
</dbReference>
<proteinExistence type="predicted"/>
<evidence type="ECO:0000256" key="6">
    <source>
        <dbReference type="SAM" id="SignalP"/>
    </source>
</evidence>
<keyword evidence="2" id="KW-0134">Cell wall</keyword>
<dbReference type="GeneID" id="14539898"/>
<feature type="chain" id="PRO_5003616330" evidence="6">
    <location>
        <begin position="21"/>
        <end position="500"/>
    </location>
</feature>
<dbReference type="RefSeq" id="XP_003868530.1">
    <property type="nucleotide sequence ID" value="XM_003868482.1"/>
</dbReference>
<reference evidence="7 8" key="1">
    <citation type="journal article" date="2012" name="PLoS ONE">
        <title>Sequence and analysis of the genome of the pathogenic yeast Candida orthopsilosis.</title>
        <authorList>
            <person name="Riccombeni A."/>
            <person name="Vidanes G."/>
            <person name="Proux-Wera E."/>
            <person name="Wolfe K.H."/>
            <person name="Butler G."/>
        </authorList>
    </citation>
    <scope>NUCLEOTIDE SEQUENCE [LARGE SCALE GENOMIC DNA]</scope>
    <source>
        <strain evidence="7 8">Co 90-125</strain>
    </source>
</reference>
<dbReference type="EMBL" id="HE681721">
    <property type="protein sequence ID" value="CCG25626.1"/>
    <property type="molecule type" value="Genomic_DNA"/>
</dbReference>
<evidence type="ECO:0000256" key="2">
    <source>
        <dbReference type="ARBA" id="ARBA00022512"/>
    </source>
</evidence>
<comment type="subcellular location">
    <subcellularLocation>
        <location evidence="1">Secreted</location>
        <location evidence="1">Cell wall</location>
    </subcellularLocation>
</comment>
<dbReference type="GO" id="GO:0009277">
    <property type="term" value="C:fungal-type cell wall"/>
    <property type="evidence" value="ECO:0007669"/>
    <property type="project" value="UniProtKB-ARBA"/>
</dbReference>
<dbReference type="HOGENOM" id="CLU_029456_0_0_1"/>
<evidence type="ECO:0000256" key="5">
    <source>
        <dbReference type="ARBA" id="ARBA00023180"/>
    </source>
</evidence>
<dbReference type="InterPro" id="IPR025928">
    <property type="entry name" value="Flocculin_t3_rpt"/>
</dbReference>
<evidence type="ECO:0000256" key="1">
    <source>
        <dbReference type="ARBA" id="ARBA00004191"/>
    </source>
</evidence>
<keyword evidence="5" id="KW-0325">Glycoprotein</keyword>
<evidence type="ECO:0000313" key="7">
    <source>
        <dbReference type="EMBL" id="CCG25626.1"/>
    </source>
</evidence>
<dbReference type="OrthoDB" id="4096612at2759"/>
<name>H8X2S9_CANO9</name>
<feature type="signal peptide" evidence="6">
    <location>
        <begin position="1"/>
        <end position="20"/>
    </location>
</feature>
<organism evidence="7 8">
    <name type="scientific">Candida orthopsilosis (strain 90-125)</name>
    <name type="common">Yeast</name>
    <dbReference type="NCBI Taxonomy" id="1136231"/>
    <lineage>
        <taxon>Eukaryota</taxon>
        <taxon>Fungi</taxon>
        <taxon>Dikarya</taxon>
        <taxon>Ascomycota</taxon>
        <taxon>Saccharomycotina</taxon>
        <taxon>Pichiomycetes</taxon>
        <taxon>Debaryomycetaceae</taxon>
        <taxon>Candida/Lodderomyces clade</taxon>
        <taxon>Candida</taxon>
    </lineage>
</organism>
<dbReference type="Proteomes" id="UP000005018">
    <property type="component" value="Chromosome 3"/>
</dbReference>
<evidence type="ECO:0000256" key="3">
    <source>
        <dbReference type="ARBA" id="ARBA00022525"/>
    </source>
</evidence>
<dbReference type="KEGG" id="cot:CORT_0C02510"/>
<protein>
    <submittedName>
        <fullName evidence="7">Ywp1 secreted yeast cell wall protein</fullName>
    </submittedName>
</protein>
<dbReference type="AlphaFoldDB" id="H8X2S9"/>